<dbReference type="PANTHER" id="PTHR35371:SF1">
    <property type="entry name" value="BLR7753 PROTEIN"/>
    <property type="match status" value="1"/>
</dbReference>
<reference evidence="7" key="1">
    <citation type="submission" date="2017-09" db="EMBL/GenBank/DDBJ databases">
        <title>The Reconstruction of 2,631 Draft Metagenome-Assembled Genomes from the Global Oceans.</title>
        <authorList>
            <person name="Tully B.J."/>
            <person name="Graham E.D."/>
            <person name="Heidelberg J.F."/>
        </authorList>
    </citation>
    <scope>NUCLEOTIDE SEQUENCE [LARGE SCALE GENOMIC DNA]</scope>
</reference>
<feature type="transmembrane region" description="Helical" evidence="5">
    <location>
        <begin position="12"/>
        <end position="31"/>
    </location>
</feature>
<accession>A0A2D6YLH9</accession>
<dbReference type="PANTHER" id="PTHR35371">
    <property type="entry name" value="INNER MEMBRANE PROTEIN"/>
    <property type="match status" value="1"/>
</dbReference>
<evidence type="ECO:0000256" key="5">
    <source>
        <dbReference type="SAM" id="Phobius"/>
    </source>
</evidence>
<organism evidence="6 7">
    <name type="scientific">SAR324 cluster bacterium</name>
    <dbReference type="NCBI Taxonomy" id="2024889"/>
    <lineage>
        <taxon>Bacteria</taxon>
        <taxon>Deltaproteobacteria</taxon>
        <taxon>SAR324 cluster</taxon>
    </lineage>
</organism>
<dbReference type="InterPro" id="IPR023352">
    <property type="entry name" value="MAPEG-like_dom_sf"/>
</dbReference>
<comment type="subcellular location">
    <subcellularLocation>
        <location evidence="1">Membrane</location>
    </subcellularLocation>
</comment>
<dbReference type="Gene3D" id="1.20.120.550">
    <property type="entry name" value="Membrane associated eicosanoid/glutathione metabolism-like domain"/>
    <property type="match status" value="1"/>
</dbReference>
<name>A0A2D6YLH9_9DELT</name>
<feature type="transmembrane region" description="Helical" evidence="5">
    <location>
        <begin position="111"/>
        <end position="129"/>
    </location>
</feature>
<evidence type="ECO:0000313" key="6">
    <source>
        <dbReference type="EMBL" id="MAH64019.1"/>
    </source>
</evidence>
<dbReference type="Pfam" id="PF01124">
    <property type="entry name" value="MAPEG"/>
    <property type="match status" value="1"/>
</dbReference>
<sequence length="130" mass="14879">MDFSSIDYSYYFLIIAGILPFIFTGVAKYGVYSRNENREPRTFRASLTGYRERAYAAQDNSFESFPFFACGVIVAHLSGEPSHFLWINLLAALHVVARCLYGWAYVTDRDLMRSLFWSIGFLAALSLYLV</sequence>
<protein>
    <recommendedName>
        <fullName evidence="8">MAPEG family protein</fullName>
    </recommendedName>
</protein>
<feature type="transmembrane region" description="Helical" evidence="5">
    <location>
        <begin position="84"/>
        <end position="105"/>
    </location>
</feature>
<keyword evidence="2 5" id="KW-0812">Transmembrane</keyword>
<evidence type="ECO:0000256" key="3">
    <source>
        <dbReference type="ARBA" id="ARBA00022989"/>
    </source>
</evidence>
<keyword evidence="4 5" id="KW-0472">Membrane</keyword>
<keyword evidence="3 5" id="KW-1133">Transmembrane helix</keyword>
<evidence type="ECO:0000313" key="7">
    <source>
        <dbReference type="Proteomes" id="UP000226525"/>
    </source>
</evidence>
<dbReference type="GO" id="GO:0016020">
    <property type="term" value="C:membrane"/>
    <property type="evidence" value="ECO:0007669"/>
    <property type="project" value="UniProtKB-SubCell"/>
</dbReference>
<proteinExistence type="predicted"/>
<evidence type="ECO:0000256" key="1">
    <source>
        <dbReference type="ARBA" id="ARBA00004370"/>
    </source>
</evidence>
<gene>
    <name evidence="6" type="ORF">CMN54_11360</name>
</gene>
<evidence type="ECO:0000256" key="4">
    <source>
        <dbReference type="ARBA" id="ARBA00023136"/>
    </source>
</evidence>
<dbReference type="AlphaFoldDB" id="A0A2D6YLH9"/>
<dbReference type="EMBL" id="NZEX01000128">
    <property type="protein sequence ID" value="MAH64019.1"/>
    <property type="molecule type" value="Genomic_DNA"/>
</dbReference>
<evidence type="ECO:0000256" key="2">
    <source>
        <dbReference type="ARBA" id="ARBA00022692"/>
    </source>
</evidence>
<dbReference type="Proteomes" id="UP000226525">
    <property type="component" value="Unassembled WGS sequence"/>
</dbReference>
<comment type="caution">
    <text evidence="6">The sequence shown here is derived from an EMBL/GenBank/DDBJ whole genome shotgun (WGS) entry which is preliminary data.</text>
</comment>
<dbReference type="SUPFAM" id="SSF161084">
    <property type="entry name" value="MAPEG domain-like"/>
    <property type="match status" value="1"/>
</dbReference>
<dbReference type="InterPro" id="IPR001129">
    <property type="entry name" value="Membr-assoc_MAPEG"/>
</dbReference>
<evidence type="ECO:0008006" key="8">
    <source>
        <dbReference type="Google" id="ProtNLM"/>
    </source>
</evidence>